<dbReference type="AlphaFoldDB" id="A0A9X4MEE5"/>
<dbReference type="InterPro" id="IPR004498">
    <property type="entry name" value="Ribosomal_PrmA_MeTrfase"/>
</dbReference>
<feature type="binding site" evidence="6">
    <location>
        <position position="241"/>
    </location>
    <ligand>
        <name>S-adenosyl-L-methionine</name>
        <dbReference type="ChEBI" id="CHEBI:59789"/>
    </ligand>
</feature>
<dbReference type="Pfam" id="PF06325">
    <property type="entry name" value="PrmA"/>
    <property type="match status" value="1"/>
</dbReference>
<dbReference type="GO" id="GO:0032259">
    <property type="term" value="P:methylation"/>
    <property type="evidence" value="ECO:0007669"/>
    <property type="project" value="UniProtKB-KW"/>
</dbReference>
<feature type="binding site" evidence="6">
    <location>
        <position position="199"/>
    </location>
    <ligand>
        <name>S-adenosyl-L-methionine</name>
        <dbReference type="ChEBI" id="CHEBI:59789"/>
    </ligand>
</feature>
<dbReference type="EMBL" id="JAPHEH010000001">
    <property type="protein sequence ID" value="MDG4474540.1"/>
    <property type="molecule type" value="Genomic_DNA"/>
</dbReference>
<keyword evidence="4 6" id="KW-0808">Transferase</keyword>
<dbReference type="PANTHER" id="PTHR43648:SF1">
    <property type="entry name" value="ELECTRON TRANSFER FLAVOPROTEIN BETA SUBUNIT LYSINE METHYLTRANSFERASE"/>
    <property type="match status" value="1"/>
</dbReference>
<keyword evidence="2 6" id="KW-0963">Cytoplasm</keyword>
<dbReference type="RefSeq" id="WP_307631523.1">
    <property type="nucleotide sequence ID" value="NZ_JAPHEH010000001.1"/>
</dbReference>
<dbReference type="GO" id="GO:0008276">
    <property type="term" value="F:protein methyltransferase activity"/>
    <property type="evidence" value="ECO:0007669"/>
    <property type="project" value="UniProtKB-UniRule"/>
</dbReference>
<keyword evidence="5 6" id="KW-0949">S-adenosyl-L-methionine</keyword>
<keyword evidence="3 6" id="KW-0489">Methyltransferase</keyword>
<proteinExistence type="inferred from homology"/>
<dbReference type="PIRSF" id="PIRSF000401">
    <property type="entry name" value="RPL11_MTase"/>
    <property type="match status" value="1"/>
</dbReference>
<comment type="catalytic activity">
    <reaction evidence="6">
        <text>L-lysyl-[protein] + 3 S-adenosyl-L-methionine = N(6),N(6),N(6)-trimethyl-L-lysyl-[protein] + 3 S-adenosyl-L-homocysteine + 3 H(+)</text>
        <dbReference type="Rhea" id="RHEA:54192"/>
        <dbReference type="Rhea" id="RHEA-COMP:9752"/>
        <dbReference type="Rhea" id="RHEA-COMP:13826"/>
        <dbReference type="ChEBI" id="CHEBI:15378"/>
        <dbReference type="ChEBI" id="CHEBI:29969"/>
        <dbReference type="ChEBI" id="CHEBI:57856"/>
        <dbReference type="ChEBI" id="CHEBI:59789"/>
        <dbReference type="ChEBI" id="CHEBI:61961"/>
    </reaction>
</comment>
<evidence type="ECO:0000256" key="5">
    <source>
        <dbReference type="ARBA" id="ARBA00022691"/>
    </source>
</evidence>
<keyword evidence="7" id="KW-0689">Ribosomal protein</keyword>
<dbReference type="EC" id="2.1.1.-" evidence="6"/>
<sequence>MPAKKQAHTPLKSWIRITITASETISDPIADFICEQTGGVEQIPIAATNPAQEQIVGYLENTPQATEVLKTITDYLAELAFLNPGEENTRLATEIVPDEDWNKTWKEGFKPLPITAHLVIKPTWESYQPGPGEKIIEMDPGMAFGTGHHASTKLALEFIEALFHGHETAPKTVLDVGTGTGILAMAAALFGAQEVLAIDNDPEAVAVAEENILRNNLFPIIKANDVTLQDIPQQFDLVIANIIHDTLIELANALAAHLAPNGRLIMAGILTGPQTDNIRAAYTALGLTHQETKAEGEWSALLFARP</sequence>
<evidence type="ECO:0000256" key="1">
    <source>
        <dbReference type="ARBA" id="ARBA00009741"/>
    </source>
</evidence>
<comment type="similarity">
    <text evidence="1 6">Belongs to the methyltransferase superfamily. PrmA family.</text>
</comment>
<dbReference type="InterPro" id="IPR050078">
    <property type="entry name" value="Ribosomal_L11_MeTrfase_PrmA"/>
</dbReference>
<reference evidence="7" key="1">
    <citation type="journal article" date="2022" name="bioRxiv">
        <title>Thiovibrio frasassiensisgen. nov., sp. nov., an autotrophic, elemental sulfur disproportionating bacterium isolated from sulfidic karst sediment, and proposal of Thiovibrionaceae fam. nov.</title>
        <authorList>
            <person name="Aronson H."/>
            <person name="Thomas C."/>
            <person name="Bhattacharyya M."/>
            <person name="Eckstein S."/>
            <person name="Jensen S."/>
            <person name="Barco R."/>
            <person name="Macalady J."/>
            <person name="Amend J."/>
        </authorList>
    </citation>
    <scope>NUCLEOTIDE SEQUENCE</scope>
    <source>
        <strain evidence="7">RS19-109</strain>
    </source>
</reference>
<dbReference type="GO" id="GO:0005737">
    <property type="term" value="C:cytoplasm"/>
    <property type="evidence" value="ECO:0007669"/>
    <property type="project" value="UniProtKB-SubCell"/>
</dbReference>
<dbReference type="SUPFAM" id="SSF53335">
    <property type="entry name" value="S-adenosyl-L-methionine-dependent methyltransferases"/>
    <property type="match status" value="1"/>
</dbReference>
<evidence type="ECO:0000256" key="6">
    <source>
        <dbReference type="HAMAP-Rule" id="MF_00735"/>
    </source>
</evidence>
<dbReference type="HAMAP" id="MF_00735">
    <property type="entry name" value="Methyltr_PrmA"/>
    <property type="match status" value="1"/>
</dbReference>
<comment type="subcellular location">
    <subcellularLocation>
        <location evidence="6">Cytoplasm</location>
    </subcellularLocation>
</comment>
<keyword evidence="8" id="KW-1185">Reference proteome</keyword>
<evidence type="ECO:0000256" key="3">
    <source>
        <dbReference type="ARBA" id="ARBA00022603"/>
    </source>
</evidence>
<gene>
    <name evidence="6" type="primary">prmA</name>
    <name evidence="7" type="ORF">OLX77_00015</name>
</gene>
<dbReference type="GO" id="GO:0005840">
    <property type="term" value="C:ribosome"/>
    <property type="evidence" value="ECO:0007669"/>
    <property type="project" value="UniProtKB-KW"/>
</dbReference>
<evidence type="ECO:0000313" key="8">
    <source>
        <dbReference type="Proteomes" id="UP001154240"/>
    </source>
</evidence>
<dbReference type="InterPro" id="IPR029063">
    <property type="entry name" value="SAM-dependent_MTases_sf"/>
</dbReference>
<keyword evidence="7" id="KW-0687">Ribonucleoprotein</keyword>
<dbReference type="CDD" id="cd02440">
    <property type="entry name" value="AdoMet_MTases"/>
    <property type="match status" value="1"/>
</dbReference>
<dbReference type="Gene3D" id="3.40.50.150">
    <property type="entry name" value="Vaccinia Virus protein VP39"/>
    <property type="match status" value="1"/>
</dbReference>
<evidence type="ECO:0000256" key="2">
    <source>
        <dbReference type="ARBA" id="ARBA00022490"/>
    </source>
</evidence>
<accession>A0A9X4MEE5</accession>
<evidence type="ECO:0000256" key="4">
    <source>
        <dbReference type="ARBA" id="ARBA00022679"/>
    </source>
</evidence>
<name>A0A9X4MEE5_9BACT</name>
<feature type="binding site" evidence="6">
    <location>
        <position position="177"/>
    </location>
    <ligand>
        <name>S-adenosyl-L-methionine</name>
        <dbReference type="ChEBI" id="CHEBI:59789"/>
    </ligand>
</feature>
<protein>
    <recommendedName>
        <fullName evidence="6">Ribosomal protein L11 methyltransferase</fullName>
        <shortName evidence="6">L11 Mtase</shortName>
        <ecNumber evidence="6">2.1.1.-</ecNumber>
    </recommendedName>
</protein>
<comment type="function">
    <text evidence="6">Methylates ribosomal protein L11.</text>
</comment>
<organism evidence="7 8">
    <name type="scientific">Thiovibrio frasassiensis</name>
    <dbReference type="NCBI Taxonomy" id="2984131"/>
    <lineage>
        <taxon>Bacteria</taxon>
        <taxon>Pseudomonadati</taxon>
        <taxon>Thermodesulfobacteriota</taxon>
        <taxon>Desulfobulbia</taxon>
        <taxon>Desulfobulbales</taxon>
        <taxon>Thiovibrionaceae</taxon>
        <taxon>Thiovibrio</taxon>
    </lineage>
</organism>
<dbReference type="Proteomes" id="UP001154240">
    <property type="component" value="Unassembled WGS sequence"/>
</dbReference>
<evidence type="ECO:0000313" key="7">
    <source>
        <dbReference type="EMBL" id="MDG4474540.1"/>
    </source>
</evidence>
<comment type="caution">
    <text evidence="7">The sequence shown here is derived from an EMBL/GenBank/DDBJ whole genome shotgun (WGS) entry which is preliminary data.</text>
</comment>
<dbReference type="PANTHER" id="PTHR43648">
    <property type="entry name" value="ELECTRON TRANSFER FLAVOPROTEIN BETA SUBUNIT LYSINE METHYLTRANSFERASE"/>
    <property type="match status" value="1"/>
</dbReference>
<reference evidence="7" key="2">
    <citation type="submission" date="2022-10" db="EMBL/GenBank/DDBJ databases">
        <authorList>
            <person name="Aronson H.S."/>
        </authorList>
    </citation>
    <scope>NUCLEOTIDE SEQUENCE</scope>
    <source>
        <strain evidence="7">RS19-109</strain>
    </source>
</reference>
<feature type="binding site" evidence="6">
    <location>
        <position position="152"/>
    </location>
    <ligand>
        <name>S-adenosyl-L-methionine</name>
        <dbReference type="ChEBI" id="CHEBI:59789"/>
    </ligand>
</feature>